<feature type="domain" description="Reverse transcriptase zinc-binding" evidence="1">
    <location>
        <begin position="49"/>
        <end position="104"/>
    </location>
</feature>
<organism evidence="2 3">
    <name type="scientific">Setaria viridis</name>
    <name type="common">Green bristlegrass</name>
    <name type="synonym">Setaria italica subsp. viridis</name>
    <dbReference type="NCBI Taxonomy" id="4556"/>
    <lineage>
        <taxon>Eukaryota</taxon>
        <taxon>Viridiplantae</taxon>
        <taxon>Streptophyta</taxon>
        <taxon>Embryophyta</taxon>
        <taxon>Tracheophyta</taxon>
        <taxon>Spermatophyta</taxon>
        <taxon>Magnoliopsida</taxon>
        <taxon>Liliopsida</taxon>
        <taxon>Poales</taxon>
        <taxon>Poaceae</taxon>
        <taxon>PACMAD clade</taxon>
        <taxon>Panicoideae</taxon>
        <taxon>Panicodae</taxon>
        <taxon>Paniceae</taxon>
        <taxon>Cenchrinae</taxon>
        <taxon>Setaria</taxon>
    </lineage>
</organism>
<dbReference type="PANTHER" id="PTHR36617">
    <property type="entry name" value="PROTEIN, PUTATIVE-RELATED"/>
    <property type="match status" value="1"/>
</dbReference>
<keyword evidence="3" id="KW-1185">Reference proteome</keyword>
<proteinExistence type="predicted"/>
<evidence type="ECO:0000313" key="3">
    <source>
        <dbReference type="Proteomes" id="UP000298652"/>
    </source>
</evidence>
<dbReference type="EMBL" id="CM016556">
    <property type="protein sequence ID" value="TKW15100.1"/>
    <property type="molecule type" value="Genomic_DNA"/>
</dbReference>
<sequence length="114" mass="13789">MEEWVVDFRWPFGPREVREWDQLLAKLDPVRLNDQKDKAVWKLESKGQYTTRLMYRFLTFRGVNDRRAAKLWKNKLPMKIRVFLRQTFHNRLPTGLALKSKMYQLPTLWGAGKH</sequence>
<dbReference type="Proteomes" id="UP000298652">
    <property type="component" value="Chromosome 5"/>
</dbReference>
<gene>
    <name evidence="2" type="ORF">SEVIR_5G209000v2</name>
</gene>
<dbReference type="Gramene" id="TKW15100">
    <property type="protein sequence ID" value="TKW15100"/>
    <property type="gene ID" value="SEVIR_5G209000v2"/>
</dbReference>
<protein>
    <recommendedName>
        <fullName evidence="1">Reverse transcriptase zinc-binding domain-containing protein</fullName>
    </recommendedName>
</protein>
<dbReference type="InterPro" id="IPR026960">
    <property type="entry name" value="RVT-Znf"/>
</dbReference>
<dbReference type="Pfam" id="PF13966">
    <property type="entry name" value="zf-RVT"/>
    <property type="match status" value="1"/>
</dbReference>
<dbReference type="AlphaFoldDB" id="A0A4U6UG78"/>
<accession>A0A4U6UG78</accession>
<name>A0A4U6UG78_SETVI</name>
<evidence type="ECO:0000313" key="2">
    <source>
        <dbReference type="EMBL" id="TKW15100.1"/>
    </source>
</evidence>
<reference evidence="2" key="1">
    <citation type="submission" date="2019-03" db="EMBL/GenBank/DDBJ databases">
        <title>WGS assembly of Setaria viridis.</title>
        <authorList>
            <person name="Huang P."/>
            <person name="Jenkins J."/>
            <person name="Grimwood J."/>
            <person name="Barry K."/>
            <person name="Healey A."/>
            <person name="Mamidi S."/>
            <person name="Sreedasyam A."/>
            <person name="Shu S."/>
            <person name="Feldman M."/>
            <person name="Wu J."/>
            <person name="Yu Y."/>
            <person name="Chen C."/>
            <person name="Johnson J."/>
            <person name="Rokhsar D."/>
            <person name="Baxter I."/>
            <person name="Schmutz J."/>
            <person name="Brutnell T."/>
            <person name="Kellogg E."/>
        </authorList>
    </citation>
    <scope>NUCLEOTIDE SEQUENCE [LARGE SCALE GENOMIC DNA]</scope>
</reference>
<evidence type="ECO:0000259" key="1">
    <source>
        <dbReference type="Pfam" id="PF13966"/>
    </source>
</evidence>
<dbReference type="PANTHER" id="PTHR36617:SF15">
    <property type="entry name" value="REVERSE TRANSCRIPTASE ZINC-BINDING DOMAIN-CONTAINING PROTEIN"/>
    <property type="match status" value="1"/>
</dbReference>